<evidence type="ECO:0000256" key="5">
    <source>
        <dbReference type="ARBA" id="ARBA00023136"/>
    </source>
</evidence>
<keyword evidence="5 7" id="KW-0472">Membrane</keyword>
<dbReference type="InterPro" id="IPR024320">
    <property type="entry name" value="LPG_synthase_C"/>
</dbReference>
<dbReference type="RefSeq" id="WP_212530316.1">
    <property type="nucleotide sequence ID" value="NZ_JAGSOG010000111.1"/>
</dbReference>
<dbReference type="GO" id="GO:0005886">
    <property type="term" value="C:plasma membrane"/>
    <property type="evidence" value="ECO:0007669"/>
    <property type="project" value="UniProtKB-SubCell"/>
</dbReference>
<evidence type="ECO:0000256" key="6">
    <source>
        <dbReference type="SAM" id="MobiDB-lite"/>
    </source>
</evidence>
<protein>
    <submittedName>
        <fullName evidence="9">DUF2156 domain-containing protein</fullName>
    </submittedName>
</protein>
<keyword evidence="2" id="KW-1003">Cell membrane</keyword>
<feature type="region of interest" description="Disordered" evidence="6">
    <location>
        <begin position="573"/>
        <end position="598"/>
    </location>
</feature>
<feature type="transmembrane region" description="Helical" evidence="7">
    <location>
        <begin position="16"/>
        <end position="35"/>
    </location>
</feature>
<keyword evidence="10" id="KW-1185">Reference proteome</keyword>
<evidence type="ECO:0000256" key="2">
    <source>
        <dbReference type="ARBA" id="ARBA00022475"/>
    </source>
</evidence>
<evidence type="ECO:0000313" key="10">
    <source>
        <dbReference type="Proteomes" id="UP000675781"/>
    </source>
</evidence>
<feature type="domain" description="Phosphatidylglycerol lysyltransferase C-terminal" evidence="8">
    <location>
        <begin position="239"/>
        <end position="538"/>
    </location>
</feature>
<keyword evidence="4 7" id="KW-1133">Transmembrane helix</keyword>
<evidence type="ECO:0000256" key="4">
    <source>
        <dbReference type="ARBA" id="ARBA00022989"/>
    </source>
</evidence>
<keyword evidence="3 7" id="KW-0812">Transmembrane</keyword>
<dbReference type="Proteomes" id="UP000675781">
    <property type="component" value="Unassembled WGS sequence"/>
</dbReference>
<evidence type="ECO:0000256" key="7">
    <source>
        <dbReference type="SAM" id="Phobius"/>
    </source>
</evidence>
<evidence type="ECO:0000259" key="8">
    <source>
        <dbReference type="Pfam" id="PF09924"/>
    </source>
</evidence>
<dbReference type="GO" id="GO:0055091">
    <property type="term" value="P:phospholipid homeostasis"/>
    <property type="evidence" value="ECO:0007669"/>
    <property type="project" value="TreeGrafter"/>
</dbReference>
<name>A0A941EVK6_9ACTN</name>
<gene>
    <name evidence="9" type="ORF">KDL01_21300</name>
</gene>
<dbReference type="GO" id="GO:0016755">
    <property type="term" value="F:aminoacyltransferase activity"/>
    <property type="evidence" value="ECO:0007669"/>
    <property type="project" value="TreeGrafter"/>
</dbReference>
<organism evidence="9 10">
    <name type="scientific">Actinospica durhamensis</name>
    <dbReference type="NCBI Taxonomy" id="1508375"/>
    <lineage>
        <taxon>Bacteria</taxon>
        <taxon>Bacillati</taxon>
        <taxon>Actinomycetota</taxon>
        <taxon>Actinomycetes</taxon>
        <taxon>Catenulisporales</taxon>
        <taxon>Actinospicaceae</taxon>
        <taxon>Actinospica</taxon>
    </lineage>
</organism>
<dbReference type="PANTHER" id="PTHR34697">
    <property type="entry name" value="PHOSPHATIDYLGLYCEROL LYSYLTRANSFERASE"/>
    <property type="match status" value="1"/>
</dbReference>
<sequence>MNVKTVRQDRSREPSLWPFAALIGAAGAAMLVYALPDAPGWLSALALTVCGTGPTSAHAGLLGAVLLVLGWGLARGRQTAWALTLGLLVWSAAAETEALLAPSRAEPWRLAPLAFAIIGLWHARTHFQVPLNAGRLRQTAEFSAVAVVAVLLLGGGGLFIERGSFATPVAAGDIGREVVSAAAANPGPAEFDGPSWQLNGLALLCGSLLVIALAWLMASAPAPRPGGRAQRAIVRAMVAHPDSETLAPFALRYDKSYVFSPDGRAAIGYRVLAGMAVAGGDPVGAAASWPDAVEEFAALVRRSGWRPAVLGAGPAALELWAAQGMRRIGIGDEVVVDAAGFSLDGRAMRNVRQAVRRTERAGLVVEVLPERELEPGLAGQLRRIHREWLGPSGLEHGFAMNLDAMARGAHPEALIAVALAPEGYAVAFQRYLPAAQYGRAPALSLDVMPRTPLSPNGVNERLIVDVIGYARIHGYQRVSLNFAAFRPLLSRARSAPGELTRTQRATIKAIGLLDPLIQVDSLYRFNDKFQPGWVARSVLVGSWLDLPRFALAAFGMEFALPYDRRRTGRAVTAGEESVELQGGAQPVEAAAPLRGHRG</sequence>
<proteinExistence type="predicted"/>
<dbReference type="InterPro" id="IPR051211">
    <property type="entry name" value="PG_lysyltransferase"/>
</dbReference>
<feature type="transmembrane region" description="Helical" evidence="7">
    <location>
        <begin position="196"/>
        <end position="218"/>
    </location>
</feature>
<dbReference type="AlphaFoldDB" id="A0A941EVK6"/>
<dbReference type="EMBL" id="JAGSOG010000111">
    <property type="protein sequence ID" value="MBR7835824.1"/>
    <property type="molecule type" value="Genomic_DNA"/>
</dbReference>
<reference evidence="9" key="1">
    <citation type="submission" date="2021-04" db="EMBL/GenBank/DDBJ databases">
        <title>Genome based classification of Actinospica acidithermotolerans sp. nov., an actinobacterium isolated from an Indonesian hot spring.</title>
        <authorList>
            <person name="Kusuma A.B."/>
            <person name="Putra K.E."/>
            <person name="Nafisah S."/>
            <person name="Loh J."/>
            <person name="Nouioui I."/>
            <person name="Goodfellow M."/>
        </authorList>
    </citation>
    <scope>NUCLEOTIDE SEQUENCE</scope>
    <source>
        <strain evidence="9">CSCA 57</strain>
    </source>
</reference>
<feature type="transmembrane region" description="Helical" evidence="7">
    <location>
        <begin position="55"/>
        <end position="74"/>
    </location>
</feature>
<dbReference type="Pfam" id="PF09924">
    <property type="entry name" value="LPG_synthase_C"/>
    <property type="match status" value="1"/>
</dbReference>
<feature type="transmembrane region" description="Helical" evidence="7">
    <location>
        <begin position="139"/>
        <end position="160"/>
    </location>
</feature>
<comment type="subcellular location">
    <subcellularLocation>
        <location evidence="1">Cell membrane</location>
        <topology evidence="1">Multi-pass membrane protein</topology>
    </subcellularLocation>
</comment>
<comment type="caution">
    <text evidence="9">The sequence shown here is derived from an EMBL/GenBank/DDBJ whole genome shotgun (WGS) entry which is preliminary data.</text>
</comment>
<evidence type="ECO:0000256" key="1">
    <source>
        <dbReference type="ARBA" id="ARBA00004651"/>
    </source>
</evidence>
<evidence type="ECO:0000256" key="3">
    <source>
        <dbReference type="ARBA" id="ARBA00022692"/>
    </source>
</evidence>
<evidence type="ECO:0000313" key="9">
    <source>
        <dbReference type="EMBL" id="MBR7835824.1"/>
    </source>
</evidence>
<dbReference type="PANTHER" id="PTHR34697:SF2">
    <property type="entry name" value="PHOSPHATIDYLGLYCEROL LYSYLTRANSFERASE"/>
    <property type="match status" value="1"/>
</dbReference>
<accession>A0A941EVK6</accession>